<dbReference type="InterPro" id="IPR009057">
    <property type="entry name" value="Homeodomain-like_sf"/>
</dbReference>
<dbReference type="EMBL" id="QQBC01000012">
    <property type="protein sequence ID" value="RDI62719.1"/>
    <property type="molecule type" value="Genomic_DNA"/>
</dbReference>
<feature type="domain" description="HTH tetR-type" evidence="6">
    <location>
        <begin position="35"/>
        <end position="95"/>
    </location>
</feature>
<protein>
    <submittedName>
        <fullName evidence="7">TetR family transcriptional regulator</fullName>
    </submittedName>
</protein>
<evidence type="ECO:0000313" key="8">
    <source>
        <dbReference type="Proteomes" id="UP000254869"/>
    </source>
</evidence>
<dbReference type="SUPFAM" id="SSF46689">
    <property type="entry name" value="Homeodomain-like"/>
    <property type="match status" value="1"/>
</dbReference>
<organism evidence="7 8">
    <name type="scientific">Nocardia pseudobrasiliensis</name>
    <dbReference type="NCBI Taxonomy" id="45979"/>
    <lineage>
        <taxon>Bacteria</taxon>
        <taxon>Bacillati</taxon>
        <taxon>Actinomycetota</taxon>
        <taxon>Actinomycetes</taxon>
        <taxon>Mycobacteriales</taxon>
        <taxon>Nocardiaceae</taxon>
        <taxon>Nocardia</taxon>
    </lineage>
</organism>
<proteinExistence type="predicted"/>
<dbReference type="STRING" id="1210086.GCA_001613105_03763"/>
<evidence type="ECO:0000256" key="2">
    <source>
        <dbReference type="ARBA" id="ARBA00023125"/>
    </source>
</evidence>
<dbReference type="PANTHER" id="PTHR30055:SF151">
    <property type="entry name" value="TRANSCRIPTIONAL REGULATORY PROTEIN"/>
    <property type="match status" value="1"/>
</dbReference>
<sequence length="261" mass="29066">MVEHSGGGDPDKLLPMLWPGADRDDGKPALGRKPGLTVEAVVTTALRIADDTGLDTLSMRRVATALGVGTMTLYTYVPGKAELLDLMIDKALRERALPLDDRSRPDDWRRQLELYADRTRTMYRRHRWLRRVSTVHPPLGPGMMDGHEYLLRALSGLGLTPAQAAAASHALRVVIDAVARVEVADEQVERSTGQSQDAWWQARMSFWQTYFDAERYPAIFATWDSGGFETAGEPEAGNVYRFGLSRLLDGIETVARENRNA</sequence>
<dbReference type="InterPro" id="IPR036271">
    <property type="entry name" value="Tet_transcr_reg_TetR-rel_C_sf"/>
</dbReference>
<evidence type="ECO:0000256" key="4">
    <source>
        <dbReference type="PROSITE-ProRule" id="PRU00335"/>
    </source>
</evidence>
<dbReference type="InterPro" id="IPR050109">
    <property type="entry name" value="HTH-type_TetR-like_transc_reg"/>
</dbReference>
<dbReference type="SUPFAM" id="SSF48498">
    <property type="entry name" value="Tetracyclin repressor-like, C-terminal domain"/>
    <property type="match status" value="1"/>
</dbReference>
<dbReference type="Pfam" id="PF00440">
    <property type="entry name" value="TetR_N"/>
    <property type="match status" value="1"/>
</dbReference>
<comment type="caution">
    <text evidence="7">The sequence shown here is derived from an EMBL/GenBank/DDBJ whole genome shotgun (WGS) entry which is preliminary data.</text>
</comment>
<dbReference type="GO" id="GO:0000976">
    <property type="term" value="F:transcription cis-regulatory region binding"/>
    <property type="evidence" value="ECO:0007669"/>
    <property type="project" value="TreeGrafter"/>
</dbReference>
<dbReference type="Gene3D" id="1.10.10.60">
    <property type="entry name" value="Homeodomain-like"/>
    <property type="match status" value="1"/>
</dbReference>
<feature type="DNA-binding region" description="H-T-H motif" evidence="4">
    <location>
        <begin position="58"/>
        <end position="77"/>
    </location>
</feature>
<evidence type="ECO:0000256" key="3">
    <source>
        <dbReference type="ARBA" id="ARBA00023163"/>
    </source>
</evidence>
<dbReference type="InterPro" id="IPR004111">
    <property type="entry name" value="Repressor_TetR_C"/>
</dbReference>
<dbReference type="RefSeq" id="WP_067999324.1">
    <property type="nucleotide sequence ID" value="NZ_QQBC01000012.1"/>
</dbReference>
<evidence type="ECO:0000313" key="7">
    <source>
        <dbReference type="EMBL" id="RDI62719.1"/>
    </source>
</evidence>
<dbReference type="InterPro" id="IPR001647">
    <property type="entry name" value="HTH_TetR"/>
</dbReference>
<dbReference type="AlphaFoldDB" id="A0A370HW40"/>
<evidence type="ECO:0000256" key="5">
    <source>
        <dbReference type="SAM" id="MobiDB-lite"/>
    </source>
</evidence>
<keyword evidence="1" id="KW-0805">Transcription regulation</keyword>
<name>A0A370HW40_9NOCA</name>
<dbReference type="PROSITE" id="PS50977">
    <property type="entry name" value="HTH_TETR_2"/>
    <property type="match status" value="1"/>
</dbReference>
<dbReference type="GO" id="GO:0003700">
    <property type="term" value="F:DNA-binding transcription factor activity"/>
    <property type="evidence" value="ECO:0007669"/>
    <property type="project" value="TreeGrafter"/>
</dbReference>
<dbReference type="Pfam" id="PF02909">
    <property type="entry name" value="TetR_C_1"/>
    <property type="match status" value="1"/>
</dbReference>
<evidence type="ECO:0000256" key="1">
    <source>
        <dbReference type="ARBA" id="ARBA00023015"/>
    </source>
</evidence>
<gene>
    <name evidence="7" type="ORF">DFR76_11236</name>
</gene>
<dbReference type="GO" id="GO:0045892">
    <property type="term" value="P:negative regulation of DNA-templated transcription"/>
    <property type="evidence" value="ECO:0007669"/>
    <property type="project" value="InterPro"/>
</dbReference>
<keyword evidence="3" id="KW-0804">Transcription</keyword>
<feature type="region of interest" description="Disordered" evidence="5">
    <location>
        <begin position="1"/>
        <end position="32"/>
    </location>
</feature>
<reference evidence="7 8" key="1">
    <citation type="submission" date="2018-07" db="EMBL/GenBank/DDBJ databases">
        <title>Genomic Encyclopedia of Type Strains, Phase IV (KMG-IV): sequencing the most valuable type-strain genomes for metagenomic binning, comparative biology and taxonomic classification.</title>
        <authorList>
            <person name="Goeker M."/>
        </authorList>
    </citation>
    <scope>NUCLEOTIDE SEQUENCE [LARGE SCALE GENOMIC DNA]</scope>
    <source>
        <strain evidence="7 8">DSM 44290</strain>
    </source>
</reference>
<keyword evidence="2 4" id="KW-0238">DNA-binding</keyword>
<accession>A0A370HW40</accession>
<keyword evidence="8" id="KW-1185">Reference proteome</keyword>
<dbReference type="Gene3D" id="1.10.357.10">
    <property type="entry name" value="Tetracycline Repressor, domain 2"/>
    <property type="match status" value="1"/>
</dbReference>
<dbReference type="Proteomes" id="UP000254869">
    <property type="component" value="Unassembled WGS sequence"/>
</dbReference>
<evidence type="ECO:0000259" key="6">
    <source>
        <dbReference type="PROSITE" id="PS50977"/>
    </source>
</evidence>
<dbReference type="PANTHER" id="PTHR30055">
    <property type="entry name" value="HTH-TYPE TRANSCRIPTIONAL REGULATOR RUTR"/>
    <property type="match status" value="1"/>
</dbReference>